<dbReference type="EMBL" id="AMQM01003670">
    <property type="status" value="NOT_ANNOTATED_CDS"/>
    <property type="molecule type" value="Genomic_DNA"/>
</dbReference>
<dbReference type="EnsemblMetazoa" id="HelroT76604">
    <property type="protein sequence ID" value="HelroP76604"/>
    <property type="gene ID" value="HelroG76604"/>
</dbReference>
<dbReference type="FunFam" id="1.10.8.960:FF:000002">
    <property type="entry name" value="Glutamate-cysteine ligase Gcs1"/>
    <property type="match status" value="1"/>
</dbReference>
<dbReference type="OMA" id="IAHMFIR"/>
<gene>
    <name evidence="13" type="primary">20215320</name>
    <name evidence="12" type="ORF">HELRODRAFT_76604</name>
</gene>
<dbReference type="UniPathway" id="UPA00142">
    <property type="reaction ID" value="UER00209"/>
</dbReference>
<dbReference type="SUPFAM" id="SSF55931">
    <property type="entry name" value="Glutamine synthetase/guanido kinase"/>
    <property type="match status" value="1"/>
</dbReference>
<dbReference type="InterPro" id="IPR014746">
    <property type="entry name" value="Gln_synth/guanido_kin_cat_dom"/>
</dbReference>
<comment type="similarity">
    <text evidence="2 11">Belongs to the glutamate--cysteine ligase type 3 family.</text>
</comment>
<evidence type="ECO:0000256" key="7">
    <source>
        <dbReference type="ARBA" id="ARBA00022741"/>
    </source>
</evidence>
<dbReference type="Proteomes" id="UP000015101">
    <property type="component" value="Unassembled WGS sequence"/>
</dbReference>
<dbReference type="Pfam" id="PF03074">
    <property type="entry name" value="GCS"/>
    <property type="match status" value="1"/>
</dbReference>
<evidence type="ECO:0000256" key="4">
    <source>
        <dbReference type="ARBA" id="ARBA00014618"/>
    </source>
</evidence>
<reference evidence="12 14" key="2">
    <citation type="journal article" date="2013" name="Nature">
        <title>Insights into bilaterian evolution from three spiralian genomes.</title>
        <authorList>
            <person name="Simakov O."/>
            <person name="Marletaz F."/>
            <person name="Cho S.J."/>
            <person name="Edsinger-Gonzales E."/>
            <person name="Havlak P."/>
            <person name="Hellsten U."/>
            <person name="Kuo D.H."/>
            <person name="Larsson T."/>
            <person name="Lv J."/>
            <person name="Arendt D."/>
            <person name="Savage R."/>
            <person name="Osoegawa K."/>
            <person name="de Jong P."/>
            <person name="Grimwood J."/>
            <person name="Chapman J.A."/>
            <person name="Shapiro H."/>
            <person name="Aerts A."/>
            <person name="Otillar R.P."/>
            <person name="Terry A.Y."/>
            <person name="Boore J.L."/>
            <person name="Grigoriev I.V."/>
            <person name="Lindberg D.R."/>
            <person name="Seaver E.C."/>
            <person name="Weisblat D.A."/>
            <person name="Putnam N.H."/>
            <person name="Rokhsar D.S."/>
        </authorList>
    </citation>
    <scope>NUCLEOTIDE SEQUENCE</scope>
</reference>
<dbReference type="RefSeq" id="XP_009014789.1">
    <property type="nucleotide sequence ID" value="XM_009016541.1"/>
</dbReference>
<dbReference type="PANTHER" id="PTHR11164:SF0">
    <property type="entry name" value="GLUTAMATE--CYSTEINE LIGASE CATALYTIC SUBUNIT"/>
    <property type="match status" value="1"/>
</dbReference>
<evidence type="ECO:0000313" key="14">
    <source>
        <dbReference type="Proteomes" id="UP000015101"/>
    </source>
</evidence>
<dbReference type="FunCoup" id="T1G2M2">
    <property type="interactions" value="994"/>
</dbReference>
<evidence type="ECO:0000256" key="3">
    <source>
        <dbReference type="ARBA" id="ARBA00012220"/>
    </source>
</evidence>
<dbReference type="InterPro" id="IPR004308">
    <property type="entry name" value="GCS"/>
</dbReference>
<comment type="pathway">
    <text evidence="1 11">Sulfur metabolism; glutathione biosynthesis; glutathione from L-cysteine and L-glutamate: step 1/2.</text>
</comment>
<dbReference type="GO" id="GO:0005524">
    <property type="term" value="F:ATP binding"/>
    <property type="evidence" value="ECO:0007669"/>
    <property type="project" value="UniProtKB-UniRule"/>
</dbReference>
<evidence type="ECO:0000256" key="6">
    <source>
        <dbReference type="ARBA" id="ARBA00022684"/>
    </source>
</evidence>
<evidence type="ECO:0000256" key="5">
    <source>
        <dbReference type="ARBA" id="ARBA00022598"/>
    </source>
</evidence>
<organism evidence="13 14">
    <name type="scientific">Helobdella robusta</name>
    <name type="common">Californian leech</name>
    <dbReference type="NCBI Taxonomy" id="6412"/>
    <lineage>
        <taxon>Eukaryota</taxon>
        <taxon>Metazoa</taxon>
        <taxon>Spiralia</taxon>
        <taxon>Lophotrochozoa</taxon>
        <taxon>Annelida</taxon>
        <taxon>Clitellata</taxon>
        <taxon>Hirudinea</taxon>
        <taxon>Rhynchobdellida</taxon>
        <taxon>Glossiphoniidae</taxon>
        <taxon>Helobdella</taxon>
    </lineage>
</organism>
<evidence type="ECO:0000256" key="8">
    <source>
        <dbReference type="ARBA" id="ARBA00022840"/>
    </source>
</evidence>
<dbReference type="FunFam" id="3.30.590.50:FF:000002">
    <property type="entry name" value="Glutamate--cysteine ligase catalytic subunit"/>
    <property type="match status" value="1"/>
</dbReference>
<reference evidence="14" key="1">
    <citation type="submission" date="2012-12" db="EMBL/GenBank/DDBJ databases">
        <authorList>
            <person name="Hellsten U."/>
            <person name="Grimwood J."/>
            <person name="Chapman J.A."/>
            <person name="Shapiro H."/>
            <person name="Aerts A."/>
            <person name="Otillar R.P."/>
            <person name="Terry A.Y."/>
            <person name="Boore J.L."/>
            <person name="Simakov O."/>
            <person name="Marletaz F."/>
            <person name="Cho S.-J."/>
            <person name="Edsinger-Gonzales E."/>
            <person name="Havlak P."/>
            <person name="Kuo D.-H."/>
            <person name="Larsson T."/>
            <person name="Lv J."/>
            <person name="Arendt D."/>
            <person name="Savage R."/>
            <person name="Osoegawa K."/>
            <person name="de Jong P."/>
            <person name="Lindberg D.R."/>
            <person name="Seaver E.C."/>
            <person name="Weisblat D.A."/>
            <person name="Putnam N.H."/>
            <person name="Grigoriev I.V."/>
            <person name="Rokhsar D.S."/>
        </authorList>
    </citation>
    <scope>NUCLEOTIDE SEQUENCE</scope>
</reference>
<dbReference type="Gene3D" id="3.30.590.50">
    <property type="match status" value="2"/>
</dbReference>
<dbReference type="FunFam" id="3.30.590.50:FF:000001">
    <property type="entry name" value="Glutamate-cysteine ligase Gcs1"/>
    <property type="match status" value="1"/>
</dbReference>
<protein>
    <recommendedName>
        <fullName evidence="4 11">Glutamate--cysteine ligase</fullName>
        <ecNumber evidence="3 11">6.3.2.2</ecNumber>
    </recommendedName>
    <alternativeName>
        <fullName evidence="10 11">Gamma-ECS</fullName>
    </alternativeName>
    <alternativeName>
        <fullName evidence="9 11">Gamma-glutamylcysteine synthetase</fullName>
    </alternativeName>
</protein>
<keyword evidence="14" id="KW-1185">Reference proteome</keyword>
<dbReference type="Gene3D" id="1.10.8.960">
    <property type="match status" value="1"/>
</dbReference>
<evidence type="ECO:0000256" key="11">
    <source>
        <dbReference type="RuleBase" id="RU367135"/>
    </source>
</evidence>
<evidence type="ECO:0000313" key="13">
    <source>
        <dbReference type="EnsemblMetazoa" id="HelroP76604"/>
    </source>
</evidence>
<dbReference type="KEGG" id="hro:HELRODRAFT_76604"/>
<keyword evidence="6 11" id="KW-0317">Glutathione biosynthesis</keyword>
<dbReference type="PANTHER" id="PTHR11164">
    <property type="entry name" value="GLUTAMATE CYSTEINE LIGASE"/>
    <property type="match status" value="1"/>
</dbReference>
<evidence type="ECO:0000256" key="10">
    <source>
        <dbReference type="ARBA" id="ARBA00032122"/>
    </source>
</evidence>
<proteinExistence type="inferred from homology"/>
<dbReference type="HOGENOM" id="CLU_010467_0_0_1"/>
<dbReference type="OrthoDB" id="7939818at2759"/>
<dbReference type="GeneID" id="20215320"/>
<dbReference type="CTD" id="20215320"/>
<evidence type="ECO:0000256" key="1">
    <source>
        <dbReference type="ARBA" id="ARBA00005006"/>
    </source>
</evidence>
<dbReference type="GO" id="GO:0017109">
    <property type="term" value="C:glutamate-cysteine ligase complex"/>
    <property type="evidence" value="ECO:0000318"/>
    <property type="project" value="GO_Central"/>
</dbReference>
<dbReference type="GO" id="GO:0004357">
    <property type="term" value="F:glutamate-cysteine ligase activity"/>
    <property type="evidence" value="ECO:0000318"/>
    <property type="project" value="GO_Central"/>
</dbReference>
<keyword evidence="7 11" id="KW-0547">Nucleotide-binding</keyword>
<keyword evidence="5 11" id="KW-0436">Ligase</keyword>
<dbReference type="EMBL" id="AMQM01003669">
    <property type="status" value="NOT_ANNOTATED_CDS"/>
    <property type="molecule type" value="Genomic_DNA"/>
</dbReference>
<sequence>MGLLSEGTPLSWEESKRVADHVRKHGIIQFINQYNKLKDRSKDCLLWGDEVIEYMLVNLNDKTKKAALVLNAQPILEKLMEDEYKHPEEHQTTWRPEYASYMVEGTPGKPYGPRMSHFNVVEANMRRRREEVMKLLSYDPNNFAMTLSVFPRIGCANFTIPQHLPDPINGVSRSLFFPDEAIFGGHPRFRTLSRNVRERRKERPAINVPIFNDKKTKSPFIEDFTALYNSLNLKSTGASAKPDHIYMDCMGFGMGCCCLQVTFQACNICEARLLYDQLTPLCPIMLALSASSAIFRGYLSDIDCRWPVISASVDDRTREERGLEPLKNERFVIQKSRYDSIDSYLSYCSDEYNDINMVYDKDIFNTLTNNGIDRLLAKHIAHLFIRDPISVFKEKLDLDDEVDTDHFENIQSTNWQTMRFKPPPPNTDIGWRVEFRPMEVQLTDFENAAYVVFIVLLTRVILTYKLNFVIPISKACFRFFVDENMKKAQKRDACRQEKFYFRKDIVTSESLCCCPASKRSPQDRGEAQSIDDEYDLFTIQEIISGKEGVFPGLMSLIERYLQSVDDCDVDTSCTISQYLDLIKKRASGNLLTLASWTREFVESHPDYQHDSIVPDSTAYDLLKTCSDITFGHVTDSRLLNDKYGSKSNENIPPAMTKVDAVHANMASKQQGSPMSTDCCSV</sequence>
<keyword evidence="8 11" id="KW-0067">ATP-binding</keyword>
<dbReference type="GO" id="GO:0006750">
    <property type="term" value="P:glutathione biosynthetic process"/>
    <property type="evidence" value="ECO:0000318"/>
    <property type="project" value="GO_Central"/>
</dbReference>
<evidence type="ECO:0000256" key="2">
    <source>
        <dbReference type="ARBA" id="ARBA00008100"/>
    </source>
</evidence>
<dbReference type="EMBL" id="KB096222">
    <property type="protein sequence ID" value="ESO07411.1"/>
    <property type="molecule type" value="Genomic_DNA"/>
</dbReference>
<dbReference type="AlphaFoldDB" id="T1G2M2"/>
<dbReference type="eggNOG" id="KOG3754">
    <property type="taxonomic scope" value="Eukaryota"/>
</dbReference>
<reference evidence="13" key="3">
    <citation type="submission" date="2015-06" db="UniProtKB">
        <authorList>
            <consortium name="EnsemblMetazoa"/>
        </authorList>
    </citation>
    <scope>IDENTIFICATION</scope>
</reference>
<dbReference type="STRING" id="6412.T1G2M2"/>
<evidence type="ECO:0000313" key="12">
    <source>
        <dbReference type="EMBL" id="ESO07411.1"/>
    </source>
</evidence>
<accession>T1G2M2</accession>
<dbReference type="InParanoid" id="T1G2M2"/>
<name>T1G2M2_HELRO</name>
<comment type="catalytic activity">
    <reaction evidence="11">
        <text>L-cysteine + L-glutamate + ATP = gamma-L-glutamyl-L-cysteine + ADP + phosphate + H(+)</text>
        <dbReference type="Rhea" id="RHEA:13285"/>
        <dbReference type="ChEBI" id="CHEBI:15378"/>
        <dbReference type="ChEBI" id="CHEBI:29985"/>
        <dbReference type="ChEBI" id="CHEBI:30616"/>
        <dbReference type="ChEBI" id="CHEBI:35235"/>
        <dbReference type="ChEBI" id="CHEBI:43474"/>
        <dbReference type="ChEBI" id="CHEBI:58173"/>
        <dbReference type="ChEBI" id="CHEBI:456216"/>
        <dbReference type="EC" id="6.3.2.2"/>
    </reaction>
</comment>
<evidence type="ECO:0000256" key="9">
    <source>
        <dbReference type="ARBA" id="ARBA00030585"/>
    </source>
</evidence>
<dbReference type="EC" id="6.3.2.2" evidence="3 11"/>